<dbReference type="KEGG" id="vcn:VOLCADRAFT_89966"/>
<sequence length="399" mass="44289">MAPENIPRDPVYNTPNSGLTYTDQQGEEEMLQQWLPPGERGGAAPPPRRPASAPPGTYHAGSSSTTTTAYRSQQQTASPTLRLDLRGITLADNMVTSTGRPSYTMAALVEADLESGVPLEDLERPATERKGRAAVVQTYPVAPSMVGYGSGGVRPFHQDYRHYKYFGFAGKGAKTSWAHNPKYSKLYADLLTSGGRDSTAPGMAQNGAPTDPLQEELGGPRRPLTATERKLVNEFKWHNYEAEGIPSDPNVTRLLAHVAAGVQPTPRTLRHLKLHPQKQQQQQQLQRRRREAATAERQRQQLNRIDPEIIEPYRALVDLERRQALPADANSTAGKSYGTRVMTYRQMASPYAAEINRSPNHGSQSPWHQRYAHYKYSGFAGKGASSSWARNPKYAYMYD</sequence>
<dbReference type="RefSeq" id="XP_002949580.1">
    <property type="nucleotide sequence ID" value="XM_002949534.1"/>
</dbReference>
<proteinExistence type="predicted"/>
<dbReference type="OrthoDB" id="526572at2759"/>
<dbReference type="EMBL" id="GL378336">
    <property type="protein sequence ID" value="EFJ49132.1"/>
    <property type="molecule type" value="Genomic_DNA"/>
</dbReference>
<dbReference type="GeneID" id="9618868"/>
<accession>D8TT48</accession>
<dbReference type="AlphaFoldDB" id="D8TT48"/>
<evidence type="ECO:0000256" key="1">
    <source>
        <dbReference type="SAM" id="MobiDB-lite"/>
    </source>
</evidence>
<dbReference type="Proteomes" id="UP000001058">
    <property type="component" value="Unassembled WGS sequence"/>
</dbReference>
<evidence type="ECO:0000313" key="2">
    <source>
        <dbReference type="EMBL" id="EFJ49132.1"/>
    </source>
</evidence>
<feature type="region of interest" description="Disordered" evidence="1">
    <location>
        <begin position="197"/>
        <end position="222"/>
    </location>
</feature>
<evidence type="ECO:0000313" key="3">
    <source>
        <dbReference type="Proteomes" id="UP000001058"/>
    </source>
</evidence>
<keyword evidence="3" id="KW-1185">Reference proteome</keyword>
<gene>
    <name evidence="2" type="ORF">VOLCADRAFT_89966</name>
</gene>
<feature type="compositionally biased region" description="Pro residues" evidence="1">
    <location>
        <begin position="44"/>
        <end position="53"/>
    </location>
</feature>
<reference evidence="2 3" key="1">
    <citation type="journal article" date="2010" name="Science">
        <title>Genomic analysis of organismal complexity in the multicellular green alga Volvox carteri.</title>
        <authorList>
            <person name="Prochnik S.E."/>
            <person name="Umen J."/>
            <person name="Nedelcu A.M."/>
            <person name="Hallmann A."/>
            <person name="Miller S.M."/>
            <person name="Nishii I."/>
            <person name="Ferris P."/>
            <person name="Kuo A."/>
            <person name="Mitros T."/>
            <person name="Fritz-Laylin L.K."/>
            <person name="Hellsten U."/>
            <person name="Chapman J."/>
            <person name="Simakov O."/>
            <person name="Rensing S.A."/>
            <person name="Terry A."/>
            <person name="Pangilinan J."/>
            <person name="Kapitonov V."/>
            <person name="Jurka J."/>
            <person name="Salamov A."/>
            <person name="Shapiro H."/>
            <person name="Schmutz J."/>
            <person name="Grimwood J."/>
            <person name="Lindquist E."/>
            <person name="Lucas S."/>
            <person name="Grigoriev I.V."/>
            <person name="Schmitt R."/>
            <person name="Kirk D."/>
            <person name="Rokhsar D.S."/>
        </authorList>
    </citation>
    <scope>NUCLEOTIDE SEQUENCE [LARGE SCALE GENOMIC DNA]</scope>
    <source>
        <strain evidence="3">f. Nagariensis / Eve</strain>
    </source>
</reference>
<name>D8TT48_VOLCA</name>
<dbReference type="InParanoid" id="D8TT48"/>
<protein>
    <submittedName>
        <fullName evidence="2">Uncharacterized protein</fullName>
    </submittedName>
</protein>
<feature type="compositionally biased region" description="Polar residues" evidence="1">
    <location>
        <begin position="60"/>
        <end position="79"/>
    </location>
</feature>
<organism evidence="3">
    <name type="scientific">Volvox carteri f. nagariensis</name>
    <dbReference type="NCBI Taxonomy" id="3068"/>
    <lineage>
        <taxon>Eukaryota</taxon>
        <taxon>Viridiplantae</taxon>
        <taxon>Chlorophyta</taxon>
        <taxon>core chlorophytes</taxon>
        <taxon>Chlorophyceae</taxon>
        <taxon>CS clade</taxon>
        <taxon>Chlamydomonadales</taxon>
        <taxon>Volvocaceae</taxon>
        <taxon>Volvox</taxon>
    </lineage>
</organism>
<feature type="region of interest" description="Disordered" evidence="1">
    <location>
        <begin position="1"/>
        <end position="21"/>
    </location>
</feature>
<feature type="region of interest" description="Disordered" evidence="1">
    <location>
        <begin position="268"/>
        <end position="300"/>
    </location>
</feature>
<feature type="region of interest" description="Disordered" evidence="1">
    <location>
        <begin position="34"/>
        <end position="81"/>
    </location>
</feature>